<gene>
    <name evidence="2" type="ORF">Dsi01nite_032380</name>
</gene>
<dbReference type="Proteomes" id="UP000660611">
    <property type="component" value="Unassembled WGS sequence"/>
</dbReference>
<dbReference type="RefSeq" id="WP_203846999.1">
    <property type="nucleotide sequence ID" value="NZ_BAAAVW010000009.1"/>
</dbReference>
<dbReference type="EMBL" id="BONQ01000050">
    <property type="protein sequence ID" value="GIG45197.1"/>
    <property type="molecule type" value="Genomic_DNA"/>
</dbReference>
<protein>
    <submittedName>
        <fullName evidence="2">Uncharacterized protein</fullName>
    </submittedName>
</protein>
<dbReference type="InterPro" id="IPR015424">
    <property type="entry name" value="PyrdxlP-dep_Trfase"/>
</dbReference>
<dbReference type="SUPFAM" id="SSF53383">
    <property type="entry name" value="PLP-dependent transferases"/>
    <property type="match status" value="1"/>
</dbReference>
<evidence type="ECO:0000313" key="3">
    <source>
        <dbReference type="Proteomes" id="UP000660611"/>
    </source>
</evidence>
<feature type="compositionally biased region" description="Pro residues" evidence="1">
    <location>
        <begin position="173"/>
        <end position="183"/>
    </location>
</feature>
<organism evidence="2 3">
    <name type="scientific">Dactylosporangium siamense</name>
    <dbReference type="NCBI Taxonomy" id="685454"/>
    <lineage>
        <taxon>Bacteria</taxon>
        <taxon>Bacillati</taxon>
        <taxon>Actinomycetota</taxon>
        <taxon>Actinomycetes</taxon>
        <taxon>Micromonosporales</taxon>
        <taxon>Micromonosporaceae</taxon>
        <taxon>Dactylosporangium</taxon>
    </lineage>
</organism>
<comment type="caution">
    <text evidence="2">The sequence shown here is derived from an EMBL/GenBank/DDBJ whole genome shotgun (WGS) entry which is preliminary data.</text>
</comment>
<sequence length="183" mass="18619">MSGPQRSGGGMGRWLPINGEPAGWEPDEICFVDDPTAATGWGRAYPAGFPVAGVTGEWAATAWAALDAVGGAAAAVVGAGALAGLLRLAVAFPADPRPAAVIETTGTTEGVELALRTVAPCGTVVLAARPLWPTAALRTYHDVHRSGVRILPVPWAPADPRAAPLAAAGPGPVRWPSPIPEER</sequence>
<accession>A0A919PKH7</accession>
<name>A0A919PKH7_9ACTN</name>
<dbReference type="AlphaFoldDB" id="A0A919PKH7"/>
<evidence type="ECO:0000256" key="1">
    <source>
        <dbReference type="SAM" id="MobiDB-lite"/>
    </source>
</evidence>
<proteinExistence type="predicted"/>
<evidence type="ECO:0000313" key="2">
    <source>
        <dbReference type="EMBL" id="GIG45197.1"/>
    </source>
</evidence>
<keyword evidence="3" id="KW-1185">Reference proteome</keyword>
<feature type="region of interest" description="Disordered" evidence="1">
    <location>
        <begin position="164"/>
        <end position="183"/>
    </location>
</feature>
<reference evidence="2" key="1">
    <citation type="submission" date="2021-01" db="EMBL/GenBank/DDBJ databases">
        <title>Whole genome shotgun sequence of Dactylosporangium siamense NBRC 106093.</title>
        <authorList>
            <person name="Komaki H."/>
            <person name="Tamura T."/>
        </authorList>
    </citation>
    <scope>NUCLEOTIDE SEQUENCE</scope>
    <source>
        <strain evidence="2">NBRC 106093</strain>
    </source>
</reference>